<reference evidence="2 3" key="1">
    <citation type="submission" date="2024-04" db="EMBL/GenBank/DDBJ databases">
        <title>Symmetric and asymmetric DNA N6-adenine methylation regulates different biological responses in Mucorales.</title>
        <authorList>
            <consortium name="Lawrence Berkeley National Laboratory"/>
            <person name="Lax C."/>
            <person name="Mondo S.J."/>
            <person name="Osorio-Concepcion M."/>
            <person name="Muszewska A."/>
            <person name="Corrochano-Luque M."/>
            <person name="Gutierrez G."/>
            <person name="Riley R."/>
            <person name="Lipzen A."/>
            <person name="Guo J."/>
            <person name="Hundley H."/>
            <person name="Amirebrahimi M."/>
            <person name="Ng V."/>
            <person name="Lorenzo-Gutierrez D."/>
            <person name="Binder U."/>
            <person name="Yang J."/>
            <person name="Song Y."/>
            <person name="Canovas D."/>
            <person name="Navarro E."/>
            <person name="Freitag M."/>
            <person name="Gabaldon T."/>
            <person name="Grigoriev I.V."/>
            <person name="Corrochano L.M."/>
            <person name="Nicolas F.E."/>
            <person name="Garre V."/>
        </authorList>
    </citation>
    <scope>NUCLEOTIDE SEQUENCE [LARGE SCALE GENOMIC DNA]</scope>
    <source>
        <strain evidence="2 3">L51</strain>
    </source>
</reference>
<dbReference type="Pfam" id="PF10521">
    <property type="entry name" value="Tti2"/>
    <property type="match status" value="1"/>
</dbReference>
<sequence>MSACDAFVKSFYKQCCNHSENAQEDKSKHIATHHLVEVFENRIKPKFLQETHHLLNPRAKGRYADPEKDSEVSINQAWKNDEDGYNSVDIIEWAVDSGTESSVKEIFSKVIPVILLIADDYDVEYKRRGVLAMHKLITKVPSTFLLMSGVEGVFIEVLFKCLKYLSDDRDLGLLEVTYPCLIDLIVKTKKPESKERIILLEKVLTHGVLLGNRHAGHKPAFLLVLLQPVSTLYKKIGLVGTRYLKEVLSIICHGLSVLPHANGVNTDRLIRLNKLAAETLGCILTECWPRIPKYNGMILRALAEAWLVYKDLQGEETKAICNLLQKDYQILDAICHDLLKVHVNIRVHKAKYLYS</sequence>
<organism evidence="2 3">
    <name type="scientific">Phycomyces blakesleeanus</name>
    <dbReference type="NCBI Taxonomy" id="4837"/>
    <lineage>
        <taxon>Eukaryota</taxon>
        <taxon>Fungi</taxon>
        <taxon>Fungi incertae sedis</taxon>
        <taxon>Mucoromycota</taxon>
        <taxon>Mucoromycotina</taxon>
        <taxon>Mucoromycetes</taxon>
        <taxon>Mucorales</taxon>
        <taxon>Phycomycetaceae</taxon>
        <taxon>Phycomyces</taxon>
    </lineage>
</organism>
<evidence type="ECO:0000313" key="3">
    <source>
        <dbReference type="Proteomes" id="UP001448207"/>
    </source>
</evidence>
<keyword evidence="3" id="KW-1185">Reference proteome</keyword>
<accession>A0ABR3AS57</accession>
<comment type="similarity">
    <text evidence="1">Belongs to the TTI2 family.</text>
</comment>
<proteinExistence type="inferred from homology"/>
<name>A0ABR3AS57_PHYBL</name>
<dbReference type="SUPFAM" id="SSF48371">
    <property type="entry name" value="ARM repeat"/>
    <property type="match status" value="1"/>
</dbReference>
<protein>
    <submittedName>
        <fullName evidence="2">Uncharacterized protein</fullName>
    </submittedName>
</protein>
<evidence type="ECO:0000256" key="1">
    <source>
        <dbReference type="ARBA" id="ARBA00034736"/>
    </source>
</evidence>
<dbReference type="Proteomes" id="UP001448207">
    <property type="component" value="Unassembled WGS sequence"/>
</dbReference>
<gene>
    <name evidence="2" type="ORF">J3Q64DRAFT_1757634</name>
</gene>
<dbReference type="PANTHER" id="PTHR32226:SF2">
    <property type="entry name" value="TELO2-INTERACTING PROTEIN 2"/>
    <property type="match status" value="1"/>
</dbReference>
<dbReference type="EMBL" id="JBCLYO010000019">
    <property type="protein sequence ID" value="KAL0080817.1"/>
    <property type="molecule type" value="Genomic_DNA"/>
</dbReference>
<dbReference type="InterPro" id="IPR016024">
    <property type="entry name" value="ARM-type_fold"/>
</dbReference>
<dbReference type="PANTHER" id="PTHR32226">
    <property type="entry name" value="TELO2-INTERACTING PROTEIN 2"/>
    <property type="match status" value="1"/>
</dbReference>
<dbReference type="InterPro" id="IPR018870">
    <property type="entry name" value="Tti2"/>
</dbReference>
<evidence type="ECO:0000313" key="2">
    <source>
        <dbReference type="EMBL" id="KAL0080817.1"/>
    </source>
</evidence>
<comment type="caution">
    <text evidence="2">The sequence shown here is derived from an EMBL/GenBank/DDBJ whole genome shotgun (WGS) entry which is preliminary data.</text>
</comment>